<evidence type="ECO:0000259" key="2">
    <source>
        <dbReference type="Pfam" id="PF22936"/>
    </source>
</evidence>
<evidence type="ECO:0000313" key="3">
    <source>
        <dbReference type="EMBL" id="RVW86451.1"/>
    </source>
</evidence>
<reference evidence="3 4" key="1">
    <citation type="journal article" date="2018" name="PLoS Genet.">
        <title>Population sequencing reveals clonal diversity and ancestral inbreeding in the grapevine cultivar Chardonnay.</title>
        <authorList>
            <person name="Roach M.J."/>
            <person name="Johnson D.L."/>
            <person name="Bohlmann J."/>
            <person name="van Vuuren H.J."/>
            <person name="Jones S.J."/>
            <person name="Pretorius I.S."/>
            <person name="Schmidt S.A."/>
            <person name="Borneman A.R."/>
        </authorList>
    </citation>
    <scope>NUCLEOTIDE SEQUENCE [LARGE SCALE GENOMIC DNA]</scope>
    <source>
        <strain evidence="4">cv. Chardonnay</strain>
        <tissue evidence="3">Leaf</tissue>
    </source>
</reference>
<feature type="region of interest" description="Disordered" evidence="1">
    <location>
        <begin position="1"/>
        <end position="53"/>
    </location>
</feature>
<dbReference type="Proteomes" id="UP000288805">
    <property type="component" value="Unassembled WGS sequence"/>
</dbReference>
<sequence length="252" mass="27850">MYWKLHDRPSKSNNSHRSWKPNNGQQQKGQGHANFTSSNQKNNENEIQEHGEFKFKKEDIERLKSLFESLEKPPSACSLAFSGPKGSSGRGYGQPAQPVGEPVDRFPLSGRGRHKNFLSLPVASSSRSSLTLCPVEVRSKSGRGNAFVLSHMTNSSHKFVSYTPCPSNKKISTTSGSLTIVAGQGEIHINPSPILKNVLHVAKLSTNLVSIYQLTKDMNCSVIFHPSHRVFQDQGSRKMIGLAKEKDRALLP</sequence>
<evidence type="ECO:0000313" key="4">
    <source>
        <dbReference type="Proteomes" id="UP000288805"/>
    </source>
</evidence>
<feature type="compositionally biased region" description="Basic and acidic residues" evidence="1">
    <location>
        <begin position="43"/>
        <end position="53"/>
    </location>
</feature>
<dbReference type="AlphaFoldDB" id="A0A438HPR6"/>
<feature type="domain" description="Retrovirus-related Pol polyprotein from transposon TNT 1-94-like beta-barrel" evidence="2">
    <location>
        <begin position="150"/>
        <end position="216"/>
    </location>
</feature>
<feature type="compositionally biased region" description="Polar residues" evidence="1">
    <location>
        <begin position="11"/>
        <end position="23"/>
    </location>
</feature>
<organism evidence="3 4">
    <name type="scientific">Vitis vinifera</name>
    <name type="common">Grape</name>
    <dbReference type="NCBI Taxonomy" id="29760"/>
    <lineage>
        <taxon>Eukaryota</taxon>
        <taxon>Viridiplantae</taxon>
        <taxon>Streptophyta</taxon>
        <taxon>Embryophyta</taxon>
        <taxon>Tracheophyta</taxon>
        <taxon>Spermatophyta</taxon>
        <taxon>Magnoliopsida</taxon>
        <taxon>eudicotyledons</taxon>
        <taxon>Gunneridae</taxon>
        <taxon>Pentapetalae</taxon>
        <taxon>rosids</taxon>
        <taxon>Vitales</taxon>
        <taxon>Vitaceae</taxon>
        <taxon>Viteae</taxon>
        <taxon>Vitis</taxon>
    </lineage>
</organism>
<comment type="caution">
    <text evidence="3">The sequence shown here is derived from an EMBL/GenBank/DDBJ whole genome shotgun (WGS) entry which is preliminary data.</text>
</comment>
<accession>A0A438HPR6</accession>
<proteinExistence type="predicted"/>
<protein>
    <recommendedName>
        <fullName evidence="2">Retrovirus-related Pol polyprotein from transposon TNT 1-94-like beta-barrel domain-containing protein</fullName>
    </recommendedName>
</protein>
<dbReference type="EMBL" id="QGNW01000193">
    <property type="protein sequence ID" value="RVW86451.1"/>
    <property type="molecule type" value="Genomic_DNA"/>
</dbReference>
<dbReference type="InterPro" id="IPR054722">
    <property type="entry name" value="PolX-like_BBD"/>
</dbReference>
<gene>
    <name evidence="3" type="ORF">CK203_042171</name>
</gene>
<dbReference type="Pfam" id="PF22936">
    <property type="entry name" value="Pol_BBD"/>
    <property type="match status" value="1"/>
</dbReference>
<feature type="compositionally biased region" description="Basic and acidic residues" evidence="1">
    <location>
        <begin position="1"/>
        <end position="10"/>
    </location>
</feature>
<evidence type="ECO:0000256" key="1">
    <source>
        <dbReference type="SAM" id="MobiDB-lite"/>
    </source>
</evidence>
<name>A0A438HPR6_VITVI</name>
<feature type="compositionally biased region" description="Polar residues" evidence="1">
    <location>
        <begin position="33"/>
        <end position="42"/>
    </location>
</feature>